<evidence type="ECO:0000259" key="2">
    <source>
        <dbReference type="PROSITE" id="PS51352"/>
    </source>
</evidence>
<dbReference type="PROSITE" id="PS51352">
    <property type="entry name" value="THIOREDOXIN_2"/>
    <property type="match status" value="1"/>
</dbReference>
<dbReference type="InterPro" id="IPR013766">
    <property type="entry name" value="Thioredoxin_domain"/>
</dbReference>
<feature type="domain" description="Thioredoxin" evidence="2">
    <location>
        <begin position="4"/>
        <end position="165"/>
    </location>
</feature>
<dbReference type="SUPFAM" id="SSF52833">
    <property type="entry name" value="Thioredoxin-like"/>
    <property type="match status" value="1"/>
</dbReference>
<sequence>MTTFQLNQEVPDFTLPTVGGETFNFSDSLKQRSDQWHLLIYFRGSWCPACMSELQELEESKGYFENQQVYITTVTHDNREDLEKMVEEHGFTFPVLMDENFEFLEAYGVHYHDEKAPYEDHGTHSEPAYFLTDGQGKLLYQQRQTSPFGRPHPKELRKIIQYIKKNLK</sequence>
<dbReference type="Pfam" id="PF00578">
    <property type="entry name" value="AhpC-TSA"/>
    <property type="match status" value="1"/>
</dbReference>
<organism evidence="3 4">
    <name type="scientific">Thalassobacillus devorans</name>
    <dbReference type="NCBI Taxonomy" id="279813"/>
    <lineage>
        <taxon>Bacteria</taxon>
        <taxon>Bacillati</taxon>
        <taxon>Bacillota</taxon>
        <taxon>Bacilli</taxon>
        <taxon>Bacillales</taxon>
        <taxon>Bacillaceae</taxon>
        <taxon>Thalassobacillus</taxon>
    </lineage>
</organism>
<dbReference type="InterPro" id="IPR000866">
    <property type="entry name" value="AhpC/TSA"/>
</dbReference>
<dbReference type="Proteomes" id="UP000619534">
    <property type="component" value="Unassembled WGS sequence"/>
</dbReference>
<dbReference type="RefSeq" id="WP_062445025.1">
    <property type="nucleotide sequence ID" value="NZ_BMCJ01000001.1"/>
</dbReference>
<proteinExistence type="predicted"/>
<dbReference type="PANTHER" id="PTHR42852:SF13">
    <property type="entry name" value="PROTEIN DIPZ"/>
    <property type="match status" value="1"/>
</dbReference>
<dbReference type="InterPro" id="IPR036249">
    <property type="entry name" value="Thioredoxin-like_sf"/>
</dbReference>
<evidence type="ECO:0000256" key="1">
    <source>
        <dbReference type="ARBA" id="ARBA00023157"/>
    </source>
</evidence>
<gene>
    <name evidence="3" type="ORF">GCM10007216_04990</name>
</gene>
<evidence type="ECO:0000313" key="3">
    <source>
        <dbReference type="EMBL" id="GGC77464.1"/>
    </source>
</evidence>
<dbReference type="PANTHER" id="PTHR42852">
    <property type="entry name" value="THIOL:DISULFIDE INTERCHANGE PROTEIN DSBE"/>
    <property type="match status" value="1"/>
</dbReference>
<evidence type="ECO:0000313" key="4">
    <source>
        <dbReference type="Proteomes" id="UP000619534"/>
    </source>
</evidence>
<dbReference type="InterPro" id="IPR050553">
    <property type="entry name" value="Thioredoxin_ResA/DsbE_sf"/>
</dbReference>
<reference evidence="4" key="1">
    <citation type="journal article" date="2019" name="Int. J. Syst. Evol. Microbiol.">
        <title>The Global Catalogue of Microorganisms (GCM) 10K type strain sequencing project: providing services to taxonomists for standard genome sequencing and annotation.</title>
        <authorList>
            <consortium name="The Broad Institute Genomics Platform"/>
            <consortium name="The Broad Institute Genome Sequencing Center for Infectious Disease"/>
            <person name="Wu L."/>
            <person name="Ma J."/>
        </authorList>
    </citation>
    <scope>NUCLEOTIDE SEQUENCE [LARGE SCALE GENOMIC DNA]</scope>
    <source>
        <strain evidence="4">CCM 7282</strain>
    </source>
</reference>
<keyword evidence="4" id="KW-1185">Reference proteome</keyword>
<dbReference type="EMBL" id="BMCJ01000001">
    <property type="protein sequence ID" value="GGC77464.1"/>
    <property type="molecule type" value="Genomic_DNA"/>
</dbReference>
<accession>A0ABQ1NHK7</accession>
<name>A0ABQ1NHK7_9BACI</name>
<comment type="caution">
    <text evidence="3">The sequence shown here is derived from an EMBL/GenBank/DDBJ whole genome shotgun (WGS) entry which is preliminary data.</text>
</comment>
<keyword evidence="1" id="KW-1015">Disulfide bond</keyword>
<dbReference type="Gene3D" id="3.40.30.10">
    <property type="entry name" value="Glutaredoxin"/>
    <property type="match status" value="1"/>
</dbReference>
<protein>
    <submittedName>
        <fullName evidence="3">Peroxiredoxin</fullName>
    </submittedName>
</protein>